<reference evidence="1 2" key="1">
    <citation type="submission" date="2017-06" db="EMBL/GenBank/DDBJ databases">
        <title>Genome sequencing of cyanobaciteial culture collection at National Institute for Environmental Studies (NIES).</title>
        <authorList>
            <person name="Hirose Y."/>
            <person name="Shimura Y."/>
            <person name="Fujisawa T."/>
            <person name="Nakamura Y."/>
            <person name="Kawachi M."/>
        </authorList>
    </citation>
    <scope>NUCLEOTIDE SEQUENCE [LARGE SCALE GENOMIC DNA]</scope>
    <source>
        <strain evidence="1 2">NIES-2135</strain>
    </source>
</reference>
<sequence length="79" mass="8905">MSIVVDLEMSDTEYLELLTQGRNPVCEQIYTQQLSSYGFSLIEAKQLAPLFEKADCSIAEKIAVNCALKQVWNHLIKLA</sequence>
<dbReference type="AlphaFoldDB" id="A0A1Z4JQM2"/>
<name>A0A1Z4JQM2_LEPBY</name>
<accession>A0A1Z4JQM2</accession>
<protein>
    <submittedName>
        <fullName evidence="1">Uncharacterized protein</fullName>
    </submittedName>
</protein>
<proteinExistence type="predicted"/>
<evidence type="ECO:0000313" key="1">
    <source>
        <dbReference type="EMBL" id="BAY58963.1"/>
    </source>
</evidence>
<dbReference type="Proteomes" id="UP000217895">
    <property type="component" value="Chromosome"/>
</dbReference>
<dbReference type="EMBL" id="AP018203">
    <property type="protein sequence ID" value="BAY58963.1"/>
    <property type="molecule type" value="Genomic_DNA"/>
</dbReference>
<evidence type="ECO:0000313" key="2">
    <source>
        <dbReference type="Proteomes" id="UP000217895"/>
    </source>
</evidence>
<organism evidence="1 2">
    <name type="scientific">Leptolyngbya boryana NIES-2135</name>
    <dbReference type="NCBI Taxonomy" id="1973484"/>
    <lineage>
        <taxon>Bacteria</taxon>
        <taxon>Bacillati</taxon>
        <taxon>Cyanobacteriota</taxon>
        <taxon>Cyanophyceae</taxon>
        <taxon>Leptolyngbyales</taxon>
        <taxon>Leptolyngbyaceae</taxon>
        <taxon>Leptolyngbya group</taxon>
        <taxon>Leptolyngbya</taxon>
    </lineage>
</organism>
<gene>
    <name evidence="1" type="ORF">NIES2135_58380</name>
</gene>
<keyword evidence="2" id="KW-1185">Reference proteome</keyword>